<dbReference type="Gene3D" id="1.10.10.2840">
    <property type="entry name" value="PucR C-terminal helix-turn-helix domain"/>
    <property type="match status" value="1"/>
</dbReference>
<dbReference type="Pfam" id="PF13556">
    <property type="entry name" value="HTH_30"/>
    <property type="match status" value="1"/>
</dbReference>
<dbReference type="InterPro" id="IPR025736">
    <property type="entry name" value="PucR_C-HTH_dom"/>
</dbReference>
<evidence type="ECO:0000259" key="1">
    <source>
        <dbReference type="Pfam" id="PF13556"/>
    </source>
</evidence>
<evidence type="ECO:0000313" key="3">
    <source>
        <dbReference type="EMBL" id="KAA1419354.1"/>
    </source>
</evidence>
<reference evidence="3 4" key="2">
    <citation type="submission" date="2019-09" db="EMBL/GenBank/DDBJ databases">
        <authorList>
            <person name="Jin C."/>
        </authorList>
    </citation>
    <scope>NUCLEOTIDE SEQUENCE [LARGE SCALE GENOMIC DNA]</scope>
    <source>
        <strain evidence="3 4">BN130099</strain>
    </source>
</reference>
<dbReference type="AlphaFoldDB" id="A0A5B1LG83"/>
<protein>
    <submittedName>
        <fullName evidence="3">PucR family transcriptional regulator</fullName>
    </submittedName>
</protein>
<reference evidence="3 4" key="1">
    <citation type="submission" date="2019-09" db="EMBL/GenBank/DDBJ databases">
        <title>Nocardioides panacisoli sp. nov., isolated from the soil of a ginseng field.</title>
        <authorList>
            <person name="Cho C."/>
        </authorList>
    </citation>
    <scope>NUCLEOTIDE SEQUENCE [LARGE SCALE GENOMIC DNA]</scope>
    <source>
        <strain evidence="3 4">BN130099</strain>
    </source>
</reference>
<sequence length="398" mass="44125">MTATLQPTARAARASMPPEIARVARTLTGPLTDLMTEVIQERVVPFRNRQRDDLLPVLREPIRAGITSYIDILETGPGRRADVEERFQEVGRQEALHGNGLENLRAIMLIAARSSWQVIHRRCRELQVPDGILGRLGDLLFAHIDNLERQITIGYLRTQSELRQDTARWRGPLLTALLSDTRTDDLDELAAATGWRLPSTVRVITVRTPSGFDLPDGSGIPDTALVQVDHPVTTVIAAESHAEGILGRVLATFAGLPVAISWAVPVRDAADGARWASRALDLHDRGVLGCQPVIECSEHVATLWLHAEPLLRERVVDHHLAPLMTEPPRSRQVLCETLLLYLETHGSAPALAAHLDVHPQTVRYRLRRLREMFGDVMDSPDALTLLLALRSSPGLWRG</sequence>
<feature type="domain" description="PucR-like N-terminal" evidence="2">
    <location>
        <begin position="15"/>
        <end position="178"/>
    </location>
</feature>
<feature type="domain" description="PucR C-terminal helix-turn-helix" evidence="1">
    <location>
        <begin position="334"/>
        <end position="390"/>
    </location>
</feature>
<dbReference type="Proteomes" id="UP000325003">
    <property type="component" value="Unassembled WGS sequence"/>
</dbReference>
<dbReference type="EMBL" id="VUJV01000003">
    <property type="protein sequence ID" value="KAA1419354.1"/>
    <property type="molecule type" value="Genomic_DNA"/>
</dbReference>
<evidence type="ECO:0000313" key="4">
    <source>
        <dbReference type="Proteomes" id="UP000325003"/>
    </source>
</evidence>
<gene>
    <name evidence="3" type="ORF">F0U44_13010</name>
</gene>
<accession>A0A5B1LG83</accession>
<evidence type="ECO:0000259" key="2">
    <source>
        <dbReference type="Pfam" id="PF25906"/>
    </source>
</evidence>
<dbReference type="PANTHER" id="PTHR33744:SF1">
    <property type="entry name" value="DNA-BINDING TRANSCRIPTIONAL ACTIVATOR ADER"/>
    <property type="match status" value="1"/>
</dbReference>
<dbReference type="InterPro" id="IPR042070">
    <property type="entry name" value="PucR_C-HTH_sf"/>
</dbReference>
<name>A0A5B1LG83_9ACTN</name>
<proteinExistence type="predicted"/>
<dbReference type="PANTHER" id="PTHR33744">
    <property type="entry name" value="CARBOHYDRATE DIACID REGULATOR"/>
    <property type="match status" value="1"/>
</dbReference>
<dbReference type="InterPro" id="IPR058663">
    <property type="entry name" value="PucR-like_N"/>
</dbReference>
<dbReference type="Pfam" id="PF25906">
    <property type="entry name" value="PucR-like_N"/>
    <property type="match status" value="1"/>
</dbReference>
<dbReference type="RefSeq" id="WP_149728688.1">
    <property type="nucleotide sequence ID" value="NZ_VUJV01000003.1"/>
</dbReference>
<comment type="caution">
    <text evidence="3">The sequence shown here is derived from an EMBL/GenBank/DDBJ whole genome shotgun (WGS) entry which is preliminary data.</text>
</comment>
<dbReference type="InterPro" id="IPR051448">
    <property type="entry name" value="CdaR-like_regulators"/>
</dbReference>
<organism evidence="3 4">
    <name type="scientific">Nocardioides humilatus</name>
    <dbReference type="NCBI Taxonomy" id="2607660"/>
    <lineage>
        <taxon>Bacteria</taxon>
        <taxon>Bacillati</taxon>
        <taxon>Actinomycetota</taxon>
        <taxon>Actinomycetes</taxon>
        <taxon>Propionibacteriales</taxon>
        <taxon>Nocardioidaceae</taxon>
        <taxon>Nocardioides</taxon>
    </lineage>
</organism>
<keyword evidence="4" id="KW-1185">Reference proteome</keyword>